<sequence length="75" mass="7649">MTDARTQAAAAALLPAQELEVAAQHLRTAAAHMTAGEVPRSAAHLLAGRGHLLKAGATLDALAVEHAARSHPTPD</sequence>
<name>A0ABV7Z530_9DEIO</name>
<evidence type="ECO:0000313" key="1">
    <source>
        <dbReference type="EMBL" id="MFC3832572.1"/>
    </source>
</evidence>
<organism evidence="1 2">
    <name type="scientific">Deinococcus rufus</name>
    <dbReference type="NCBI Taxonomy" id="2136097"/>
    <lineage>
        <taxon>Bacteria</taxon>
        <taxon>Thermotogati</taxon>
        <taxon>Deinococcota</taxon>
        <taxon>Deinococci</taxon>
        <taxon>Deinococcales</taxon>
        <taxon>Deinococcaceae</taxon>
        <taxon>Deinococcus</taxon>
    </lineage>
</organism>
<keyword evidence="2" id="KW-1185">Reference proteome</keyword>
<gene>
    <name evidence="1" type="ORF">ACFOSB_06845</name>
</gene>
<protein>
    <submittedName>
        <fullName evidence="1">Uncharacterized protein</fullName>
    </submittedName>
</protein>
<dbReference type="EMBL" id="JBHRZG010000006">
    <property type="protein sequence ID" value="MFC3832572.1"/>
    <property type="molecule type" value="Genomic_DNA"/>
</dbReference>
<reference evidence="2" key="1">
    <citation type="journal article" date="2019" name="Int. J. Syst. Evol. Microbiol.">
        <title>The Global Catalogue of Microorganisms (GCM) 10K type strain sequencing project: providing services to taxonomists for standard genome sequencing and annotation.</title>
        <authorList>
            <consortium name="The Broad Institute Genomics Platform"/>
            <consortium name="The Broad Institute Genome Sequencing Center for Infectious Disease"/>
            <person name="Wu L."/>
            <person name="Ma J."/>
        </authorList>
    </citation>
    <scope>NUCLEOTIDE SEQUENCE [LARGE SCALE GENOMIC DNA]</scope>
    <source>
        <strain evidence="2">CCTCC AB 2017081</strain>
    </source>
</reference>
<dbReference type="Proteomes" id="UP001595803">
    <property type="component" value="Unassembled WGS sequence"/>
</dbReference>
<comment type="caution">
    <text evidence="1">The sequence shown here is derived from an EMBL/GenBank/DDBJ whole genome shotgun (WGS) entry which is preliminary data.</text>
</comment>
<proteinExistence type="predicted"/>
<accession>A0ABV7Z530</accession>
<dbReference type="RefSeq" id="WP_322474060.1">
    <property type="nucleotide sequence ID" value="NZ_JBHRZG010000006.1"/>
</dbReference>
<evidence type="ECO:0000313" key="2">
    <source>
        <dbReference type="Proteomes" id="UP001595803"/>
    </source>
</evidence>